<sequence>MPDVDYTLYLVTDSTMIPESSTFLKQVEAAINNGATLVQLREKSLTTRQFIARAEEVHELTKKRGIPLIINDRVDVALAIDAEGVHVGQKDMPARIARQLIGNDKILGVTCSSFDETQQVVDEGLADYVGLGTLYPTQTKKDLKEPGGTGPLGIRKLLQVLKKYNEAHPDKPIKCVGIGGINHTNADKVLYQCSVPGQKLDGVAVVSCIMANPNAAQATIDLLKVINRQPIWANITDNGTDDLSSKIKQLTQAQPLVHHITNNTVKNFSANVTLAIGASPIMSELEEEYEEFASGIPNIALVLNVGTPTDGLLKVFKHAILMYNKYGKPILFDPVACGATQARLECSKSLLKAGQFTVIKGNVGEIMGLYKLTSKYVESGSQALMRGVDSIVEHSEEEIIRVGREVSVDFQTVVVISGVTNYIIDGDKRIAKVKGGNPLMGNITGTGCSLGSTIAAFLGAKADGNQGTDVFSATVGAVELYNKAGSLVNADASGSFMIGFIDSLYKLTH</sequence>
<reference evidence="19 20" key="1">
    <citation type="submission" date="2018-06" db="EMBL/GenBank/DDBJ databases">
        <title>Whole genome sequencing of Candida tropicalis (genome annotated by CSBL at Korea University).</title>
        <authorList>
            <person name="Ahn J."/>
        </authorList>
    </citation>
    <scope>NUCLEOTIDE SEQUENCE [LARGE SCALE GENOMIC DNA]</scope>
    <source>
        <strain evidence="19 20">ATCC 20962</strain>
    </source>
</reference>
<dbReference type="AlphaFoldDB" id="A0A367YIN0"/>
<comment type="pathway">
    <text evidence="4">Cofactor biosynthesis; thiamine diphosphate biosynthesis; 4-methyl-5-(2-phosphoethyl)-thiazole from 5-(2-hydroxyethyl)-4-methylthiazole: step 1/1.</text>
</comment>
<evidence type="ECO:0000256" key="14">
    <source>
        <dbReference type="ARBA" id="ARBA00047851"/>
    </source>
</evidence>
<dbReference type="InterPro" id="IPR013785">
    <property type="entry name" value="Aldolase_TIM"/>
</dbReference>
<dbReference type="PRINTS" id="PR01099">
    <property type="entry name" value="HYETHTZKNASE"/>
</dbReference>
<dbReference type="CDD" id="cd01170">
    <property type="entry name" value="THZ_kinase"/>
    <property type="match status" value="1"/>
</dbReference>
<dbReference type="Proteomes" id="UP000253472">
    <property type="component" value="Unassembled WGS sequence"/>
</dbReference>
<comment type="pathway">
    <text evidence="5">Cofactor biosynthesis; thiamine diphosphate biosynthesis; thiamine phosphate from 4-amino-2-methyl-5-diphosphomethylpyrimidine and 4-methyl-5-(2-phosphoethyl)-thiazole: step 1/1.</text>
</comment>
<dbReference type="InterPro" id="IPR022998">
    <property type="entry name" value="ThiamineP_synth_TenI"/>
</dbReference>
<comment type="catalytic activity">
    <reaction evidence="14">
        <text>2-(2-carboxy-4-methylthiazol-5-yl)ethyl phosphate + 4-amino-2-methyl-5-(diphosphooxymethyl)pyrimidine + 2 H(+) = thiamine phosphate + CO2 + diphosphate</text>
        <dbReference type="Rhea" id="RHEA:47848"/>
        <dbReference type="ChEBI" id="CHEBI:15378"/>
        <dbReference type="ChEBI" id="CHEBI:16526"/>
        <dbReference type="ChEBI" id="CHEBI:33019"/>
        <dbReference type="ChEBI" id="CHEBI:37575"/>
        <dbReference type="ChEBI" id="CHEBI:57841"/>
        <dbReference type="ChEBI" id="CHEBI:62890"/>
        <dbReference type="EC" id="2.5.1.3"/>
    </reaction>
</comment>
<dbReference type="InterPro" id="IPR034291">
    <property type="entry name" value="TMP_synthase"/>
</dbReference>
<gene>
    <name evidence="19" type="primary">THI6_0</name>
    <name evidence="19" type="ORF">Cantr_01461</name>
</gene>
<keyword evidence="8" id="KW-0547">Nucleotide-binding</keyword>
<dbReference type="GO" id="GO:0004789">
    <property type="term" value="F:thiamine-phosphate diphosphorylase activity"/>
    <property type="evidence" value="ECO:0007669"/>
    <property type="project" value="UniProtKB-EC"/>
</dbReference>
<evidence type="ECO:0000256" key="9">
    <source>
        <dbReference type="ARBA" id="ARBA00022777"/>
    </source>
</evidence>
<evidence type="ECO:0000256" key="6">
    <source>
        <dbReference type="ARBA" id="ARBA00022679"/>
    </source>
</evidence>
<keyword evidence="6" id="KW-0808">Transferase</keyword>
<feature type="domain" description="Thiamine phosphate synthase/TenI" evidence="18">
    <location>
        <begin position="8"/>
        <end position="209"/>
    </location>
</feature>
<dbReference type="OrthoDB" id="4994at2759"/>
<evidence type="ECO:0000256" key="4">
    <source>
        <dbReference type="ARBA" id="ARBA00004868"/>
    </source>
</evidence>
<dbReference type="SUPFAM" id="SSF53613">
    <property type="entry name" value="Ribokinase-like"/>
    <property type="match status" value="1"/>
</dbReference>
<comment type="catalytic activity">
    <reaction evidence="15">
        <text>2-[(2R,5Z)-2-carboxy-4-methylthiazol-5(2H)-ylidene]ethyl phosphate + 4-amino-2-methyl-5-(diphosphooxymethyl)pyrimidine + 2 H(+) = thiamine phosphate + CO2 + diphosphate</text>
        <dbReference type="Rhea" id="RHEA:47844"/>
        <dbReference type="ChEBI" id="CHEBI:15378"/>
        <dbReference type="ChEBI" id="CHEBI:16526"/>
        <dbReference type="ChEBI" id="CHEBI:33019"/>
        <dbReference type="ChEBI" id="CHEBI:37575"/>
        <dbReference type="ChEBI" id="CHEBI:57841"/>
        <dbReference type="ChEBI" id="CHEBI:62899"/>
        <dbReference type="EC" id="2.5.1.3"/>
    </reaction>
</comment>
<evidence type="ECO:0000256" key="3">
    <source>
        <dbReference type="ARBA" id="ARBA00003814"/>
    </source>
</evidence>
<evidence type="ECO:0000256" key="5">
    <source>
        <dbReference type="ARBA" id="ARBA00005165"/>
    </source>
</evidence>
<dbReference type="InterPro" id="IPR036206">
    <property type="entry name" value="ThiamineP_synth_sf"/>
</dbReference>
<comment type="cofactor">
    <cofactor evidence="2">
        <name>Mg(2+)</name>
        <dbReference type="ChEBI" id="CHEBI:18420"/>
    </cofactor>
</comment>
<dbReference type="GO" id="GO:0000287">
    <property type="term" value="F:magnesium ion binding"/>
    <property type="evidence" value="ECO:0007669"/>
    <property type="project" value="InterPro"/>
</dbReference>
<comment type="similarity">
    <text evidence="17">In the N-terminal section; belongs to the thiamine-phosphate synthase family.</text>
</comment>
<evidence type="ECO:0000256" key="12">
    <source>
        <dbReference type="ARBA" id="ARBA00022977"/>
    </source>
</evidence>
<dbReference type="GO" id="GO:0005737">
    <property type="term" value="C:cytoplasm"/>
    <property type="evidence" value="ECO:0007669"/>
    <property type="project" value="TreeGrafter"/>
</dbReference>
<dbReference type="PANTHER" id="PTHR20857:SF23">
    <property type="entry name" value="THIAMINE BIOSYNTHETIC BIFUNCTIONAL ENZYME"/>
    <property type="match status" value="1"/>
</dbReference>
<dbReference type="InterPro" id="IPR029056">
    <property type="entry name" value="Ribokinase-like"/>
</dbReference>
<keyword evidence="7" id="KW-0479">Metal-binding</keyword>
<comment type="catalytic activity">
    <reaction evidence="1">
        <text>5-(2-hydroxyethyl)-4-methylthiazole + ATP = 4-methyl-5-(2-phosphooxyethyl)-thiazole + ADP + H(+)</text>
        <dbReference type="Rhea" id="RHEA:24212"/>
        <dbReference type="ChEBI" id="CHEBI:15378"/>
        <dbReference type="ChEBI" id="CHEBI:17957"/>
        <dbReference type="ChEBI" id="CHEBI:30616"/>
        <dbReference type="ChEBI" id="CHEBI:58296"/>
        <dbReference type="ChEBI" id="CHEBI:456216"/>
        <dbReference type="EC" id="2.7.1.50"/>
    </reaction>
</comment>
<dbReference type="FunFam" id="3.20.20.70:FF:000104">
    <property type="entry name" value="Thiamine biosynthetic bifunctional enzyme"/>
    <property type="match status" value="1"/>
</dbReference>
<keyword evidence="11" id="KW-0460">Magnesium</keyword>
<evidence type="ECO:0000256" key="2">
    <source>
        <dbReference type="ARBA" id="ARBA00001946"/>
    </source>
</evidence>
<proteinExistence type="inferred from homology"/>
<evidence type="ECO:0000256" key="1">
    <source>
        <dbReference type="ARBA" id="ARBA00001771"/>
    </source>
</evidence>
<evidence type="ECO:0000313" key="19">
    <source>
        <dbReference type="EMBL" id="RCK65746.1"/>
    </source>
</evidence>
<dbReference type="GO" id="GO:0009228">
    <property type="term" value="P:thiamine biosynthetic process"/>
    <property type="evidence" value="ECO:0007669"/>
    <property type="project" value="UniProtKB-KW"/>
</dbReference>
<organism evidence="19 20">
    <name type="scientific">Candida viswanathii</name>
    <dbReference type="NCBI Taxonomy" id="5486"/>
    <lineage>
        <taxon>Eukaryota</taxon>
        <taxon>Fungi</taxon>
        <taxon>Dikarya</taxon>
        <taxon>Ascomycota</taxon>
        <taxon>Saccharomycotina</taxon>
        <taxon>Pichiomycetes</taxon>
        <taxon>Debaryomycetaceae</taxon>
        <taxon>Candida/Lodderomyces clade</taxon>
        <taxon>Candida</taxon>
    </lineage>
</organism>
<dbReference type="SUPFAM" id="SSF51391">
    <property type="entry name" value="Thiamin phosphate synthase"/>
    <property type="match status" value="1"/>
</dbReference>
<dbReference type="GO" id="GO:0004417">
    <property type="term" value="F:hydroxyethylthiazole kinase activity"/>
    <property type="evidence" value="ECO:0007669"/>
    <property type="project" value="UniProtKB-EC"/>
</dbReference>
<dbReference type="HAMAP" id="MF_00097">
    <property type="entry name" value="TMP_synthase"/>
    <property type="match status" value="1"/>
</dbReference>
<dbReference type="GO" id="GO:0009229">
    <property type="term" value="P:thiamine diphosphate biosynthetic process"/>
    <property type="evidence" value="ECO:0007669"/>
    <property type="project" value="UniProtKB-UniPathway"/>
</dbReference>
<dbReference type="NCBIfam" id="NF006830">
    <property type="entry name" value="PRK09355.1"/>
    <property type="match status" value="1"/>
</dbReference>
<evidence type="ECO:0000256" key="15">
    <source>
        <dbReference type="ARBA" id="ARBA00047883"/>
    </source>
</evidence>
<dbReference type="Gene3D" id="3.20.20.70">
    <property type="entry name" value="Aldolase class I"/>
    <property type="match status" value="1"/>
</dbReference>
<name>A0A367YIN0_9ASCO</name>
<dbReference type="UniPathway" id="UPA00060">
    <property type="reaction ID" value="UER00139"/>
</dbReference>
<dbReference type="PANTHER" id="PTHR20857">
    <property type="entry name" value="THIAMINE-PHOSPHATE PYROPHOSPHORYLASE"/>
    <property type="match status" value="1"/>
</dbReference>
<evidence type="ECO:0000256" key="17">
    <source>
        <dbReference type="ARBA" id="ARBA00061283"/>
    </source>
</evidence>
<dbReference type="InterPro" id="IPR000417">
    <property type="entry name" value="Hyethyz_kinase"/>
</dbReference>
<accession>A0A367YIN0</accession>
<evidence type="ECO:0000256" key="16">
    <source>
        <dbReference type="ARBA" id="ARBA00061146"/>
    </source>
</evidence>
<dbReference type="Pfam" id="PF02581">
    <property type="entry name" value="TMP-TENI"/>
    <property type="match status" value="1"/>
</dbReference>
<evidence type="ECO:0000256" key="11">
    <source>
        <dbReference type="ARBA" id="ARBA00022842"/>
    </source>
</evidence>
<evidence type="ECO:0000256" key="8">
    <source>
        <dbReference type="ARBA" id="ARBA00022741"/>
    </source>
</evidence>
<evidence type="ECO:0000256" key="10">
    <source>
        <dbReference type="ARBA" id="ARBA00022840"/>
    </source>
</evidence>
<dbReference type="Pfam" id="PF02110">
    <property type="entry name" value="HK"/>
    <property type="match status" value="1"/>
</dbReference>
<keyword evidence="9" id="KW-0418">Kinase</keyword>
<keyword evidence="20" id="KW-1185">Reference proteome</keyword>
<comment type="caution">
    <text evidence="19">The sequence shown here is derived from an EMBL/GenBank/DDBJ whole genome shotgun (WGS) entry which is preliminary data.</text>
</comment>
<comment type="function">
    <text evidence="3">Condenses 4-methyl-5-(beta-hydroxyethyl)thiazole monophosphate (THZ-P) and 2-methyl-4-amino-5-hydroxymethyl pyrimidine pyrophosphate (HMP-PP) to form thiamine monophosphate (TMP).</text>
</comment>
<evidence type="ECO:0000256" key="13">
    <source>
        <dbReference type="ARBA" id="ARBA00047334"/>
    </source>
</evidence>
<evidence type="ECO:0000313" key="20">
    <source>
        <dbReference type="Proteomes" id="UP000253472"/>
    </source>
</evidence>
<dbReference type="EMBL" id="QLNQ01000019">
    <property type="protein sequence ID" value="RCK65746.1"/>
    <property type="molecule type" value="Genomic_DNA"/>
</dbReference>
<protein>
    <submittedName>
        <fullName evidence="19">Thiamine biosynthetic bifunctional enzyme</fullName>
    </submittedName>
</protein>
<comment type="catalytic activity">
    <reaction evidence="13">
        <text>4-methyl-5-(2-phosphooxyethyl)-thiazole + 4-amino-2-methyl-5-(diphosphooxymethyl)pyrimidine + H(+) = thiamine phosphate + diphosphate</text>
        <dbReference type="Rhea" id="RHEA:22328"/>
        <dbReference type="ChEBI" id="CHEBI:15378"/>
        <dbReference type="ChEBI" id="CHEBI:33019"/>
        <dbReference type="ChEBI" id="CHEBI:37575"/>
        <dbReference type="ChEBI" id="CHEBI:57841"/>
        <dbReference type="ChEBI" id="CHEBI:58296"/>
        <dbReference type="EC" id="2.5.1.3"/>
    </reaction>
</comment>
<dbReference type="Gene3D" id="3.40.1190.20">
    <property type="match status" value="1"/>
</dbReference>
<keyword evidence="10" id="KW-0067">ATP-binding</keyword>
<dbReference type="CDD" id="cd00564">
    <property type="entry name" value="TMP_TenI"/>
    <property type="match status" value="1"/>
</dbReference>
<comment type="similarity">
    <text evidence="16">In the C-terminal section; belongs to the Thz kinase family.</text>
</comment>
<evidence type="ECO:0000259" key="18">
    <source>
        <dbReference type="Pfam" id="PF02581"/>
    </source>
</evidence>
<dbReference type="HAMAP" id="MF_00228">
    <property type="entry name" value="Thz_kinase"/>
    <property type="match status" value="1"/>
</dbReference>
<keyword evidence="12" id="KW-0784">Thiamine biosynthesis</keyword>
<dbReference type="GO" id="GO:0005524">
    <property type="term" value="F:ATP binding"/>
    <property type="evidence" value="ECO:0007669"/>
    <property type="project" value="UniProtKB-KW"/>
</dbReference>
<dbReference type="NCBIfam" id="TIGR00693">
    <property type="entry name" value="thiE"/>
    <property type="match status" value="1"/>
</dbReference>
<evidence type="ECO:0000256" key="7">
    <source>
        <dbReference type="ARBA" id="ARBA00022723"/>
    </source>
</evidence>
<dbReference type="STRING" id="5486.A0A367YIN0"/>